<accession>A0A381R076</accession>
<evidence type="ECO:0000256" key="5">
    <source>
        <dbReference type="ARBA" id="ARBA00022705"/>
    </source>
</evidence>
<protein>
    <recommendedName>
        <fullName evidence="2">DNA polymerase III subunit delta</fullName>
        <ecNumber evidence="1">2.7.7.7</ecNumber>
    </recommendedName>
</protein>
<dbReference type="Gene3D" id="3.40.50.300">
    <property type="entry name" value="P-loop containing nucleotide triphosphate hydrolases"/>
    <property type="match status" value="1"/>
</dbReference>
<dbReference type="SUPFAM" id="SSF52540">
    <property type="entry name" value="P-loop containing nucleoside triphosphate hydrolases"/>
    <property type="match status" value="1"/>
</dbReference>
<dbReference type="EMBL" id="UINC01001621">
    <property type="protein sequence ID" value="SUZ85111.1"/>
    <property type="molecule type" value="Genomic_DNA"/>
</dbReference>
<dbReference type="GO" id="GO:0009360">
    <property type="term" value="C:DNA polymerase III complex"/>
    <property type="evidence" value="ECO:0007669"/>
    <property type="project" value="InterPro"/>
</dbReference>
<evidence type="ECO:0000256" key="3">
    <source>
        <dbReference type="ARBA" id="ARBA00022679"/>
    </source>
</evidence>
<organism evidence="10">
    <name type="scientific">marine metagenome</name>
    <dbReference type="NCBI Taxonomy" id="408172"/>
    <lineage>
        <taxon>unclassified sequences</taxon>
        <taxon>metagenomes</taxon>
        <taxon>ecological metagenomes</taxon>
    </lineage>
</organism>
<dbReference type="GO" id="GO:0003887">
    <property type="term" value="F:DNA-directed DNA polymerase activity"/>
    <property type="evidence" value="ECO:0007669"/>
    <property type="project" value="UniProtKB-KW"/>
</dbReference>
<evidence type="ECO:0000259" key="9">
    <source>
        <dbReference type="Pfam" id="PF06144"/>
    </source>
</evidence>
<dbReference type="PANTHER" id="PTHR34388">
    <property type="entry name" value="DNA POLYMERASE III SUBUNIT DELTA"/>
    <property type="match status" value="1"/>
</dbReference>
<evidence type="ECO:0000256" key="6">
    <source>
        <dbReference type="ARBA" id="ARBA00022932"/>
    </source>
</evidence>
<feature type="domain" description="DNA polymerase III delta N-terminal" evidence="9">
    <location>
        <begin position="2"/>
        <end position="109"/>
    </location>
</feature>
<proteinExistence type="inferred from homology"/>
<dbReference type="Gene3D" id="1.20.272.10">
    <property type="match status" value="1"/>
</dbReference>
<evidence type="ECO:0000313" key="10">
    <source>
        <dbReference type="EMBL" id="SUZ85111.1"/>
    </source>
</evidence>
<dbReference type="EC" id="2.7.7.7" evidence="1"/>
<keyword evidence="5" id="KW-0235">DNA replication</keyword>
<gene>
    <name evidence="10" type="ORF">METZ01_LOCUS37965</name>
</gene>
<keyword evidence="6" id="KW-0239">DNA-directed DNA polymerase</keyword>
<dbReference type="Gene3D" id="1.10.8.60">
    <property type="match status" value="1"/>
</dbReference>
<dbReference type="CDD" id="cd18138">
    <property type="entry name" value="HLD_clamp_pol_III_delta"/>
    <property type="match status" value="1"/>
</dbReference>
<dbReference type="InterPro" id="IPR005790">
    <property type="entry name" value="DNA_polIII_delta"/>
</dbReference>
<dbReference type="GO" id="GO:0003677">
    <property type="term" value="F:DNA binding"/>
    <property type="evidence" value="ECO:0007669"/>
    <property type="project" value="InterPro"/>
</dbReference>
<dbReference type="SUPFAM" id="SSF48019">
    <property type="entry name" value="post-AAA+ oligomerization domain-like"/>
    <property type="match status" value="1"/>
</dbReference>
<dbReference type="NCBIfam" id="TIGR01128">
    <property type="entry name" value="holA"/>
    <property type="match status" value="1"/>
</dbReference>
<keyword evidence="3" id="KW-0808">Transferase</keyword>
<keyword evidence="4" id="KW-0548">Nucleotidyltransferase</keyword>
<dbReference type="InterPro" id="IPR010372">
    <property type="entry name" value="DNA_pol3_delta_N"/>
</dbReference>
<reference evidence="10" key="1">
    <citation type="submission" date="2018-05" db="EMBL/GenBank/DDBJ databases">
        <authorList>
            <person name="Lanie J.A."/>
            <person name="Ng W.-L."/>
            <person name="Kazmierczak K.M."/>
            <person name="Andrzejewski T.M."/>
            <person name="Davidsen T.M."/>
            <person name="Wayne K.J."/>
            <person name="Tettelin H."/>
            <person name="Glass J.I."/>
            <person name="Rusch D."/>
            <person name="Podicherti R."/>
            <person name="Tsui H.-C.T."/>
            <person name="Winkler M.E."/>
        </authorList>
    </citation>
    <scope>NUCLEOTIDE SEQUENCE</scope>
</reference>
<dbReference type="InterPro" id="IPR008921">
    <property type="entry name" value="DNA_pol3_clamp-load_cplx_C"/>
</dbReference>
<evidence type="ECO:0000256" key="8">
    <source>
        <dbReference type="ARBA" id="ARBA00049244"/>
    </source>
</evidence>
<sequence>MIEECLEKIYDAAKAENFTEKDTHVVDPRTNWDFLTSNSENLDLFGSKKIIEIKLLGQGPGIKGANALKEYAKNPDANTLLVVIGENLERKTLSSAWVKTLEKKGLLLSIAPLSSNSLAVWIKNKGKELDIEIIKEAGQLLAEKTEGNLMATLQEIRKLSLVYPSEQIDLEKMKKNIADSSRYSIFDFSNAFVSRNTKRAVQVLETLKAEGTPETLIIWALSRELNNLFKVSKTGSTKGIWGPRNYLDSLEKTSKEINQHQILKAFKNIAFIDSCIKGFSNQNPWVGIRELTITF</sequence>
<evidence type="ECO:0000256" key="1">
    <source>
        <dbReference type="ARBA" id="ARBA00012417"/>
    </source>
</evidence>
<evidence type="ECO:0000256" key="2">
    <source>
        <dbReference type="ARBA" id="ARBA00017703"/>
    </source>
</evidence>
<dbReference type="GO" id="GO:0006261">
    <property type="term" value="P:DNA-templated DNA replication"/>
    <property type="evidence" value="ECO:0007669"/>
    <property type="project" value="TreeGrafter"/>
</dbReference>
<dbReference type="PANTHER" id="PTHR34388:SF1">
    <property type="entry name" value="DNA POLYMERASE III SUBUNIT DELTA"/>
    <property type="match status" value="1"/>
</dbReference>
<dbReference type="AlphaFoldDB" id="A0A381R076"/>
<comment type="similarity">
    <text evidence="7">Belongs to the DNA polymerase HolA subunit family.</text>
</comment>
<name>A0A381R076_9ZZZZ</name>
<comment type="catalytic activity">
    <reaction evidence="8">
        <text>DNA(n) + a 2'-deoxyribonucleoside 5'-triphosphate = DNA(n+1) + diphosphate</text>
        <dbReference type="Rhea" id="RHEA:22508"/>
        <dbReference type="Rhea" id="RHEA-COMP:17339"/>
        <dbReference type="Rhea" id="RHEA-COMP:17340"/>
        <dbReference type="ChEBI" id="CHEBI:33019"/>
        <dbReference type="ChEBI" id="CHEBI:61560"/>
        <dbReference type="ChEBI" id="CHEBI:173112"/>
        <dbReference type="EC" id="2.7.7.7"/>
    </reaction>
</comment>
<evidence type="ECO:0000256" key="7">
    <source>
        <dbReference type="ARBA" id="ARBA00034754"/>
    </source>
</evidence>
<evidence type="ECO:0000256" key="4">
    <source>
        <dbReference type="ARBA" id="ARBA00022695"/>
    </source>
</evidence>
<dbReference type="Pfam" id="PF06144">
    <property type="entry name" value="DNA_pol3_delta"/>
    <property type="match status" value="1"/>
</dbReference>
<dbReference type="InterPro" id="IPR027417">
    <property type="entry name" value="P-loop_NTPase"/>
</dbReference>